<keyword evidence="11 15" id="KW-1133">Transmembrane helix</keyword>
<comment type="catalytic activity">
    <reaction evidence="1 14">
        <text>2 a quinol + O2 = 2 a quinone + 2 H2O</text>
        <dbReference type="Rhea" id="RHEA:55376"/>
        <dbReference type="ChEBI" id="CHEBI:15377"/>
        <dbReference type="ChEBI" id="CHEBI:15379"/>
        <dbReference type="ChEBI" id="CHEBI:24646"/>
        <dbReference type="ChEBI" id="CHEBI:132124"/>
    </reaction>
</comment>
<dbReference type="GO" id="GO:0005507">
    <property type="term" value="F:copper ion binding"/>
    <property type="evidence" value="ECO:0007669"/>
    <property type="project" value="InterPro"/>
</dbReference>
<keyword evidence="5 14" id="KW-0813">Transport</keyword>
<evidence type="ECO:0000256" key="8">
    <source>
        <dbReference type="ARBA" id="ARBA00022692"/>
    </source>
</evidence>
<evidence type="ECO:0000256" key="10">
    <source>
        <dbReference type="ARBA" id="ARBA00022982"/>
    </source>
</evidence>
<evidence type="ECO:0000256" key="1">
    <source>
        <dbReference type="ARBA" id="ARBA00000725"/>
    </source>
</evidence>
<dbReference type="NCBIfam" id="TIGR01432">
    <property type="entry name" value="QOXA"/>
    <property type="match status" value="1"/>
</dbReference>
<dbReference type="GO" id="GO:0016682">
    <property type="term" value="F:oxidoreductase activity, acting on diphenols and related substances as donors, oxygen as acceptor"/>
    <property type="evidence" value="ECO:0007669"/>
    <property type="project" value="InterPro"/>
</dbReference>
<evidence type="ECO:0000256" key="3">
    <source>
        <dbReference type="ARBA" id="ARBA00007866"/>
    </source>
</evidence>
<keyword evidence="9" id="KW-0732">Signal</keyword>
<evidence type="ECO:0000256" key="12">
    <source>
        <dbReference type="ARBA" id="ARBA00023002"/>
    </source>
</evidence>
<feature type="transmembrane region" description="Helical" evidence="15">
    <location>
        <begin position="111"/>
        <end position="129"/>
    </location>
</feature>
<feature type="transmembrane region" description="Helical" evidence="15">
    <location>
        <begin position="32"/>
        <end position="50"/>
    </location>
</feature>
<dbReference type="GO" id="GO:0042773">
    <property type="term" value="P:ATP synthesis coupled electron transport"/>
    <property type="evidence" value="ECO:0007669"/>
    <property type="project" value="TreeGrafter"/>
</dbReference>
<dbReference type="SUPFAM" id="SSF81464">
    <property type="entry name" value="Cytochrome c oxidase subunit II-like, transmembrane region"/>
    <property type="match status" value="1"/>
</dbReference>
<comment type="subcellular location">
    <subcellularLocation>
        <location evidence="2">Cell membrane</location>
        <topology evidence="2">Multi-pass membrane protein</topology>
    </subcellularLocation>
</comment>
<dbReference type="GO" id="GO:0005886">
    <property type="term" value="C:plasma membrane"/>
    <property type="evidence" value="ECO:0007669"/>
    <property type="project" value="UniProtKB-SubCell"/>
</dbReference>
<feature type="transmembrane region" description="Helical" evidence="15">
    <location>
        <begin position="70"/>
        <end position="91"/>
    </location>
</feature>
<dbReference type="InterPro" id="IPR008972">
    <property type="entry name" value="Cupredoxin"/>
</dbReference>
<dbReference type="EMBL" id="CP022437">
    <property type="protein sequence ID" value="ASN06120.1"/>
    <property type="molecule type" value="Genomic_DNA"/>
</dbReference>
<evidence type="ECO:0000256" key="4">
    <source>
        <dbReference type="ARBA" id="ARBA00016131"/>
    </source>
</evidence>
<dbReference type="InterPro" id="IPR011759">
    <property type="entry name" value="Cyt_c_oxidase_su2_TM_dom"/>
</dbReference>
<feature type="domain" description="Cytochrome oxidase subunit II copper A binding" evidence="16">
    <location>
        <begin position="148"/>
        <end position="260"/>
    </location>
</feature>
<evidence type="ECO:0000256" key="9">
    <source>
        <dbReference type="ARBA" id="ARBA00022729"/>
    </source>
</evidence>
<dbReference type="SUPFAM" id="SSF49503">
    <property type="entry name" value="Cupredoxins"/>
    <property type="match status" value="1"/>
</dbReference>
<dbReference type="InterPro" id="IPR002429">
    <property type="entry name" value="CcO_II-like_C"/>
</dbReference>
<evidence type="ECO:0000259" key="16">
    <source>
        <dbReference type="PROSITE" id="PS50857"/>
    </source>
</evidence>
<dbReference type="Proteomes" id="UP000204391">
    <property type="component" value="Chromosome"/>
</dbReference>
<evidence type="ECO:0000256" key="13">
    <source>
        <dbReference type="ARBA" id="ARBA00023136"/>
    </source>
</evidence>
<evidence type="ECO:0000313" key="19">
    <source>
        <dbReference type="Proteomes" id="UP000204391"/>
    </source>
</evidence>
<dbReference type="KEGG" id="vne:CFK40_14370"/>
<dbReference type="InterPro" id="IPR036257">
    <property type="entry name" value="Cyt_c_oxidase_su2_TM_sf"/>
</dbReference>
<keyword evidence="19" id="KW-1185">Reference proteome</keyword>
<evidence type="ECO:0000256" key="15">
    <source>
        <dbReference type="SAM" id="Phobius"/>
    </source>
</evidence>
<protein>
    <recommendedName>
        <fullName evidence="4 14">Quinol oxidase subunit 2</fullName>
        <ecNumber evidence="14">1.10.3.-</ecNumber>
    </recommendedName>
</protein>
<evidence type="ECO:0000256" key="2">
    <source>
        <dbReference type="ARBA" id="ARBA00004651"/>
    </source>
</evidence>
<dbReference type="Gene3D" id="2.60.40.420">
    <property type="entry name" value="Cupredoxins - blue copper proteins"/>
    <property type="match status" value="1"/>
</dbReference>
<keyword evidence="6 14" id="KW-1003">Cell membrane</keyword>
<evidence type="ECO:0000256" key="14">
    <source>
        <dbReference type="PIRNR" id="PIRNR000292"/>
    </source>
</evidence>
<evidence type="ECO:0000256" key="6">
    <source>
        <dbReference type="ARBA" id="ARBA00022475"/>
    </source>
</evidence>
<dbReference type="PROSITE" id="PS50857">
    <property type="entry name" value="COX2_CUA"/>
    <property type="match status" value="1"/>
</dbReference>
<comment type="function">
    <text evidence="14">Catalyzes quinol oxidation with the concomitant reduction of oxygen to water. Subunit II transfers the electrons from a quinol to the binuclear center of the catalytic subunit I.</text>
</comment>
<accession>A0A221MEU6</accession>
<dbReference type="GO" id="GO:0009486">
    <property type="term" value="F:cytochrome bo3 ubiquinol oxidase activity"/>
    <property type="evidence" value="ECO:0007669"/>
    <property type="project" value="InterPro"/>
</dbReference>
<keyword evidence="12 14" id="KW-0560">Oxidoreductase</keyword>
<keyword evidence="13 14" id="KW-0472">Membrane</keyword>
<proteinExistence type="inferred from homology"/>
<feature type="domain" description="Cytochrome oxidase subunit II transmembrane region profile" evidence="17">
    <location>
        <begin position="43"/>
        <end position="142"/>
    </location>
</feature>
<dbReference type="PANTHER" id="PTHR22888:SF18">
    <property type="entry name" value="CYTOCHROME BO(3) UBIQUINOL OXIDASE SUBUNIT 2"/>
    <property type="match status" value="1"/>
</dbReference>
<keyword evidence="7 14" id="KW-0679">Respiratory chain</keyword>
<dbReference type="Pfam" id="PF02790">
    <property type="entry name" value="COX2_TM"/>
    <property type="match status" value="1"/>
</dbReference>
<evidence type="ECO:0000256" key="11">
    <source>
        <dbReference type="ARBA" id="ARBA00022989"/>
    </source>
</evidence>
<dbReference type="InterPro" id="IPR006333">
    <property type="entry name" value="Cyt_o_ubiquinol_oxidase_su2"/>
</dbReference>
<comment type="similarity">
    <text evidence="3 14">Belongs to the cytochrome c oxidase subunit 2 family.</text>
</comment>
<evidence type="ECO:0000256" key="5">
    <source>
        <dbReference type="ARBA" id="ARBA00022448"/>
    </source>
</evidence>
<dbReference type="EC" id="1.10.3.-" evidence="14"/>
<dbReference type="PANTHER" id="PTHR22888">
    <property type="entry name" value="CYTOCHROME C OXIDASE, SUBUNIT II"/>
    <property type="match status" value="1"/>
</dbReference>
<dbReference type="InterPro" id="IPR006332">
    <property type="entry name" value="QoxA"/>
</dbReference>
<dbReference type="PIRSF" id="PIRSF000292">
    <property type="entry name" value="Ubi_od_II"/>
    <property type="match status" value="1"/>
</dbReference>
<dbReference type="AlphaFoldDB" id="A0A221MEU6"/>
<dbReference type="PROSITE" id="PS50999">
    <property type="entry name" value="COX2_TM"/>
    <property type="match status" value="1"/>
</dbReference>
<evidence type="ECO:0000259" key="17">
    <source>
        <dbReference type="PROSITE" id="PS50999"/>
    </source>
</evidence>
<dbReference type="Gene3D" id="1.10.287.90">
    <property type="match status" value="1"/>
</dbReference>
<sequence length="331" mass="37699">MIPPFVTIGKTRFQSTGVILLNRKKHHYKKGFIFLLLSMVVLLSGCEQMVVFDPKGPVAESQKDLILYSLIYMAGIIVVVFAAFAIIVVKYRDHPNRKASSYKPNLHGNKAIEAVWIIIPIIIVTLLSIPTVNTLFDLEEPPVSSSDKEPLVVYATAANWKWFFSYPEQDIETVNYLHIPTDRAIEFRLASAGSMAALWIPALGGQKYNMAGMQTVLYLQADEPGVYDGRNSNFNGEGFTEHTFEVYAESGDKFNEWVSEQQETAPNLTQKKYNKLLEPGLVDRYTFSSTHRDWVQHGTLEDMDYTIERFREAYETNMHLENDGEQTNNEH</sequence>
<evidence type="ECO:0000256" key="7">
    <source>
        <dbReference type="ARBA" id="ARBA00022660"/>
    </source>
</evidence>
<organism evidence="18 19">
    <name type="scientific">Virgibacillus necropolis</name>
    <dbReference type="NCBI Taxonomy" id="163877"/>
    <lineage>
        <taxon>Bacteria</taxon>
        <taxon>Bacillati</taxon>
        <taxon>Bacillota</taxon>
        <taxon>Bacilli</taxon>
        <taxon>Bacillales</taxon>
        <taxon>Bacillaceae</taxon>
        <taxon>Virgibacillus</taxon>
    </lineage>
</organism>
<gene>
    <name evidence="18" type="primary">qoxA</name>
    <name evidence="18" type="ORF">CFK40_14370</name>
</gene>
<dbReference type="GO" id="GO:0004129">
    <property type="term" value="F:cytochrome-c oxidase activity"/>
    <property type="evidence" value="ECO:0007669"/>
    <property type="project" value="UniProtKB-UniRule"/>
</dbReference>
<dbReference type="OrthoDB" id="9783445at2"/>
<keyword evidence="8 15" id="KW-0812">Transmembrane</keyword>
<dbReference type="CDD" id="cd04212">
    <property type="entry name" value="CuRO_UO_II"/>
    <property type="match status" value="1"/>
</dbReference>
<dbReference type="InterPro" id="IPR034227">
    <property type="entry name" value="CuRO_UO_II"/>
</dbReference>
<evidence type="ECO:0000313" key="18">
    <source>
        <dbReference type="EMBL" id="ASN06120.1"/>
    </source>
</evidence>
<keyword evidence="10 14" id="KW-0249">Electron transport</keyword>
<reference evidence="18 19" key="1">
    <citation type="journal article" date="2003" name="Int. J. Syst. Evol. Microbiol.">
        <title>Virgibacillus carmonensis sp. nov., Virgibacillus necropolis sp. nov. and Virgibacillus picturae sp. nov., three novel species isolated from deteriorated mural paintings, transfer of the species of the genus salibacillus to Virgibacillus, as Virgibacillus marismortui comb. nov. and Virgibacillus salexigens comb. nov., and emended description of the genus Virgibacillus.</title>
        <authorList>
            <person name="Heyrman J."/>
            <person name="Logan N.A."/>
            <person name="Busse H.J."/>
            <person name="Balcaen A."/>
            <person name="Lebbe L."/>
            <person name="Rodriguez-Diaz M."/>
            <person name="Swings J."/>
            <person name="De Vos P."/>
        </authorList>
    </citation>
    <scope>NUCLEOTIDE SEQUENCE [LARGE SCALE GENOMIC DNA]</scope>
    <source>
        <strain evidence="18 19">LMG 19488</strain>
    </source>
</reference>
<dbReference type="InterPro" id="IPR045187">
    <property type="entry name" value="CcO_II"/>
</dbReference>
<name>A0A221MEU6_9BACI</name>